<protein>
    <recommendedName>
        <fullName evidence="4">Retrotransposon Copia-like N-terminal domain-containing protein</fullName>
    </recommendedName>
</protein>
<dbReference type="Proteomes" id="UP001231189">
    <property type="component" value="Unassembled WGS sequence"/>
</dbReference>
<evidence type="ECO:0000313" key="3">
    <source>
        <dbReference type="Proteomes" id="UP001231189"/>
    </source>
</evidence>
<feature type="compositionally biased region" description="Low complexity" evidence="1">
    <location>
        <begin position="277"/>
        <end position="289"/>
    </location>
</feature>
<comment type="caution">
    <text evidence="2">The sequence shown here is derived from an EMBL/GenBank/DDBJ whole genome shotgun (WGS) entry which is preliminary data.</text>
</comment>
<evidence type="ECO:0000256" key="1">
    <source>
        <dbReference type="SAM" id="MobiDB-lite"/>
    </source>
</evidence>
<name>A0AAD8VGT7_LOLMU</name>
<feature type="compositionally biased region" description="Low complexity" evidence="1">
    <location>
        <begin position="297"/>
        <end position="312"/>
    </location>
</feature>
<keyword evidence="3" id="KW-1185">Reference proteome</keyword>
<dbReference type="EMBL" id="JAUUTY010000007">
    <property type="protein sequence ID" value="KAK1607142.1"/>
    <property type="molecule type" value="Genomic_DNA"/>
</dbReference>
<feature type="region of interest" description="Disordered" evidence="1">
    <location>
        <begin position="276"/>
        <end position="312"/>
    </location>
</feature>
<dbReference type="PANTHER" id="PTHR47481:SF31">
    <property type="entry name" value="OS01G0873500 PROTEIN"/>
    <property type="match status" value="1"/>
</dbReference>
<organism evidence="2 3">
    <name type="scientific">Lolium multiflorum</name>
    <name type="common">Italian ryegrass</name>
    <name type="synonym">Lolium perenne subsp. multiflorum</name>
    <dbReference type="NCBI Taxonomy" id="4521"/>
    <lineage>
        <taxon>Eukaryota</taxon>
        <taxon>Viridiplantae</taxon>
        <taxon>Streptophyta</taxon>
        <taxon>Embryophyta</taxon>
        <taxon>Tracheophyta</taxon>
        <taxon>Spermatophyta</taxon>
        <taxon>Magnoliopsida</taxon>
        <taxon>Liliopsida</taxon>
        <taxon>Poales</taxon>
        <taxon>Poaceae</taxon>
        <taxon>BOP clade</taxon>
        <taxon>Pooideae</taxon>
        <taxon>Poodae</taxon>
        <taxon>Poeae</taxon>
        <taxon>Poeae Chloroplast Group 2 (Poeae type)</taxon>
        <taxon>Loliodinae</taxon>
        <taxon>Loliinae</taxon>
        <taxon>Lolium</taxon>
    </lineage>
</organism>
<evidence type="ECO:0008006" key="4">
    <source>
        <dbReference type="Google" id="ProtNLM"/>
    </source>
</evidence>
<evidence type="ECO:0000313" key="2">
    <source>
        <dbReference type="EMBL" id="KAK1607142.1"/>
    </source>
</evidence>
<dbReference type="PANTHER" id="PTHR47481">
    <property type="match status" value="1"/>
</dbReference>
<dbReference type="Pfam" id="PF14223">
    <property type="entry name" value="Retrotran_gag_2"/>
    <property type="match status" value="1"/>
</dbReference>
<gene>
    <name evidence="2" type="ORF">QYE76_030815</name>
</gene>
<accession>A0AAD8VGT7</accession>
<sequence length="399" mass="41484">MATDGTLSPPSTIGALSSSTTGAISAPSSLGALPASTISASTLSSMGTLPAGSMFSSAGFGGASSSTTAVAAPFHFGNLLAVKLGSDNYLLWRSAILPLLRSHFLMGYVDGTYPCPPERVLVQFEGRPAAIPNPEHRAWVMQDQALLSGINSSLTPAVGGLVMFAATAQEAWVTLRDSFDTHFSAQSVHIRGQLQKMEKQTSSITTYFNKIKALSDSLTAMGQPLAQEDFVAYVLNGLDEDYDNLAENINGRETPISTRELHARLLSTEQRVESRRAAALQSGASANAAYRGGGRGTPRPHTGGSGGATPSPTTLPLATLVVVVGRRRPLVSVVAVVRRRPLICPTPTTPPVPTTEGAGVEAGAAGIHPMGIVDCASFATRLVTSRRVAGSALTRTSSV</sequence>
<proteinExistence type="predicted"/>
<reference evidence="2" key="1">
    <citation type="submission" date="2023-07" db="EMBL/GenBank/DDBJ databases">
        <title>A chromosome-level genome assembly of Lolium multiflorum.</title>
        <authorList>
            <person name="Chen Y."/>
            <person name="Copetti D."/>
            <person name="Kolliker R."/>
            <person name="Studer B."/>
        </authorList>
    </citation>
    <scope>NUCLEOTIDE SEQUENCE</scope>
    <source>
        <strain evidence="2">02402/16</strain>
        <tissue evidence="2">Leaf</tissue>
    </source>
</reference>
<dbReference type="AlphaFoldDB" id="A0AAD8VGT7"/>